<dbReference type="InterPro" id="IPR000627">
    <property type="entry name" value="Intradiol_dOase_C"/>
</dbReference>
<keyword evidence="6" id="KW-1185">Reference proteome</keyword>
<sequence>MPRRWRPEMAKLTPTPSQTVGPFFALGLTWLDTVDLAAGAAAGERIVITGRVLDADGAPIPDAMLEVWQADAHGRYAHAEDTQDKPKDKVFAGFGRIATNKDGVFRFTTIKPGAVPGPGNSLQAPHIVVALFMRGMLRHLYTRIYFSDEAGANDADPVLALIEEARRATLVATRADGAAEYRWDIAMRGDAETVFFDC</sequence>
<dbReference type="GO" id="GO:0008199">
    <property type="term" value="F:ferric iron binding"/>
    <property type="evidence" value="ECO:0007669"/>
    <property type="project" value="InterPro"/>
</dbReference>
<dbReference type="NCBIfam" id="TIGR02423">
    <property type="entry name" value="protocat_alph"/>
    <property type="match status" value="1"/>
</dbReference>
<dbReference type="Proteomes" id="UP000321638">
    <property type="component" value="Unassembled WGS sequence"/>
</dbReference>
<dbReference type="GO" id="GO:0018578">
    <property type="term" value="F:protocatechuate 3,4-dioxygenase activity"/>
    <property type="evidence" value="ECO:0007669"/>
    <property type="project" value="UniProtKB-EC"/>
</dbReference>
<dbReference type="InterPro" id="IPR050770">
    <property type="entry name" value="Intradiol_RC_Dioxygenase"/>
</dbReference>
<evidence type="ECO:0000256" key="3">
    <source>
        <dbReference type="ARBA" id="ARBA00023002"/>
    </source>
</evidence>
<evidence type="ECO:0000256" key="2">
    <source>
        <dbReference type="ARBA" id="ARBA00022964"/>
    </source>
</evidence>
<dbReference type="EC" id="1.13.11.3" evidence="5"/>
<dbReference type="SUPFAM" id="SSF49482">
    <property type="entry name" value="Aromatic compound dioxygenase"/>
    <property type="match status" value="1"/>
</dbReference>
<evidence type="ECO:0000313" key="5">
    <source>
        <dbReference type="EMBL" id="TXL77663.1"/>
    </source>
</evidence>
<keyword evidence="2 5" id="KW-0223">Dioxygenase</keyword>
<dbReference type="Gene3D" id="2.60.130.10">
    <property type="entry name" value="Aromatic compound dioxygenase"/>
    <property type="match status" value="1"/>
</dbReference>
<dbReference type="EMBL" id="VDUZ01000008">
    <property type="protein sequence ID" value="TXL77663.1"/>
    <property type="molecule type" value="Genomic_DNA"/>
</dbReference>
<keyword evidence="3 5" id="KW-0560">Oxidoreductase</keyword>
<evidence type="ECO:0000259" key="4">
    <source>
        <dbReference type="PROSITE" id="PS00083"/>
    </source>
</evidence>
<dbReference type="OrthoDB" id="9805815at2"/>
<feature type="domain" description="Intradiol ring-cleavage dioxygenases" evidence="4">
    <location>
        <begin position="48"/>
        <end position="76"/>
    </location>
</feature>
<name>A0A5C8PR46_9HYPH</name>
<proteinExistence type="inferred from homology"/>
<accession>A0A5C8PR46</accession>
<comment type="similarity">
    <text evidence="1">Belongs to the intradiol ring-cleavage dioxygenase family.</text>
</comment>
<dbReference type="CDD" id="cd03463">
    <property type="entry name" value="3_4-PCD_alpha"/>
    <property type="match status" value="1"/>
</dbReference>
<dbReference type="PANTHER" id="PTHR33711">
    <property type="entry name" value="DIOXYGENASE, PUTATIVE (AFU_ORTHOLOGUE AFUA_2G02910)-RELATED"/>
    <property type="match status" value="1"/>
</dbReference>
<dbReference type="PANTHER" id="PTHR33711:SF9">
    <property type="entry name" value="PROTOCATECHUATE 3,4-DIOXYGENASE ALPHA CHAIN"/>
    <property type="match status" value="1"/>
</dbReference>
<dbReference type="Pfam" id="PF00775">
    <property type="entry name" value="Dioxygenase_C"/>
    <property type="match status" value="1"/>
</dbReference>
<reference evidence="5 6" key="1">
    <citation type="submission" date="2019-06" db="EMBL/GenBank/DDBJ databases">
        <title>New taxonomy in bacterial strain CC-CFT640, isolated from vineyard.</title>
        <authorList>
            <person name="Lin S.-Y."/>
            <person name="Tsai C.-F."/>
            <person name="Young C.-C."/>
        </authorList>
    </citation>
    <scope>NUCLEOTIDE SEQUENCE [LARGE SCALE GENOMIC DNA]</scope>
    <source>
        <strain evidence="5 6">CC-CFT640</strain>
    </source>
</reference>
<protein>
    <submittedName>
        <fullName evidence="5">Protocatechuate 3,4-dioxygenase subunit alpha</fullName>
        <ecNumber evidence="5">1.13.11.3</ecNumber>
    </submittedName>
</protein>
<evidence type="ECO:0000313" key="6">
    <source>
        <dbReference type="Proteomes" id="UP000321638"/>
    </source>
</evidence>
<comment type="caution">
    <text evidence="5">The sequence shown here is derived from an EMBL/GenBank/DDBJ whole genome shotgun (WGS) entry which is preliminary data.</text>
</comment>
<gene>
    <name evidence="5" type="primary">pcaG</name>
    <name evidence="5" type="ORF">FHP25_09575</name>
</gene>
<dbReference type="AlphaFoldDB" id="A0A5C8PR46"/>
<evidence type="ECO:0000256" key="1">
    <source>
        <dbReference type="ARBA" id="ARBA00007825"/>
    </source>
</evidence>
<organism evidence="5 6">
    <name type="scientific">Vineibacter terrae</name>
    <dbReference type="NCBI Taxonomy" id="2586908"/>
    <lineage>
        <taxon>Bacteria</taxon>
        <taxon>Pseudomonadati</taxon>
        <taxon>Pseudomonadota</taxon>
        <taxon>Alphaproteobacteria</taxon>
        <taxon>Hyphomicrobiales</taxon>
        <taxon>Vineibacter</taxon>
    </lineage>
</organism>
<dbReference type="InterPro" id="IPR012786">
    <property type="entry name" value="Protocat_dOase_a"/>
</dbReference>
<dbReference type="InterPro" id="IPR015889">
    <property type="entry name" value="Intradiol_dOase_core"/>
</dbReference>
<dbReference type="PROSITE" id="PS00083">
    <property type="entry name" value="INTRADIOL_DIOXYGENAS"/>
    <property type="match status" value="1"/>
</dbReference>